<dbReference type="InterPro" id="IPR036866">
    <property type="entry name" value="RibonucZ/Hydroxyglut_hydro"/>
</dbReference>
<dbReference type="InterPro" id="IPR011108">
    <property type="entry name" value="RMMBL"/>
</dbReference>
<dbReference type="AlphaFoldDB" id="X1ULS6"/>
<dbReference type="InterPro" id="IPR042173">
    <property type="entry name" value="RNase_J_2"/>
</dbReference>
<dbReference type="Pfam" id="PF07521">
    <property type="entry name" value="RMMBL"/>
    <property type="match status" value="1"/>
</dbReference>
<sequence length="223" mass="26411">DFISTVPGLVAVNFPARDLARLKTFHRIAQNTGRKLVLSFKHAYLLEQFSALGDDMYPSIDDPHLCFYTDRKGWGLAGRDDYPQNIVEQDYYTWERRYLYRDNTLNFREVRENQEQYLFYCNYFQLNELIDVMPKPGSHYVRSVCEPFNEEMLFDERRVRNWLDLLGLGEAFQVHASGHASYPELKKMVEDINPKKVIPVHTEHPELFKQMHDNVECPKLRAQ</sequence>
<evidence type="ECO:0000259" key="1">
    <source>
        <dbReference type="Pfam" id="PF07521"/>
    </source>
</evidence>
<reference evidence="2" key="1">
    <citation type="journal article" date="2014" name="Front. Microbiol.">
        <title>High frequency of phylogenetically diverse reductive dehalogenase-homologous genes in deep subseafloor sedimentary metagenomes.</title>
        <authorList>
            <person name="Kawai M."/>
            <person name="Futagami T."/>
            <person name="Toyoda A."/>
            <person name="Takaki Y."/>
            <person name="Nishi S."/>
            <person name="Hori S."/>
            <person name="Arai W."/>
            <person name="Tsubouchi T."/>
            <person name="Morono Y."/>
            <person name="Uchiyama I."/>
            <person name="Ito T."/>
            <person name="Fujiyama A."/>
            <person name="Inagaki F."/>
            <person name="Takami H."/>
        </authorList>
    </citation>
    <scope>NUCLEOTIDE SEQUENCE</scope>
    <source>
        <strain evidence="2">Expedition CK06-06</strain>
    </source>
</reference>
<feature type="non-terminal residue" evidence="2">
    <location>
        <position position="1"/>
    </location>
</feature>
<comment type="caution">
    <text evidence="2">The sequence shown here is derived from an EMBL/GenBank/DDBJ whole genome shotgun (WGS) entry which is preliminary data.</text>
</comment>
<gene>
    <name evidence="2" type="ORF">S12H4_31842</name>
</gene>
<accession>X1ULS6</accession>
<dbReference type="Gene3D" id="3.60.15.10">
    <property type="entry name" value="Ribonuclease Z/Hydroxyacylglutathione hydrolase-like"/>
    <property type="match status" value="1"/>
</dbReference>
<dbReference type="Gene3D" id="3.40.50.10710">
    <property type="entry name" value="Metallo-hydrolase/oxidoreductase"/>
    <property type="match status" value="1"/>
</dbReference>
<name>X1ULS6_9ZZZZ</name>
<proteinExistence type="predicted"/>
<evidence type="ECO:0000313" key="2">
    <source>
        <dbReference type="EMBL" id="GAJ00856.1"/>
    </source>
</evidence>
<protein>
    <recommendedName>
        <fullName evidence="1">Zn-dependent metallo-hydrolase RNA specificity domain-containing protein</fullName>
    </recommendedName>
</protein>
<feature type="domain" description="Zn-dependent metallo-hydrolase RNA specificity" evidence="1">
    <location>
        <begin position="173"/>
        <end position="206"/>
    </location>
</feature>
<dbReference type="EMBL" id="BARW01018620">
    <property type="protein sequence ID" value="GAJ00856.1"/>
    <property type="molecule type" value="Genomic_DNA"/>
</dbReference>
<organism evidence="2">
    <name type="scientific">marine sediment metagenome</name>
    <dbReference type="NCBI Taxonomy" id="412755"/>
    <lineage>
        <taxon>unclassified sequences</taxon>
        <taxon>metagenomes</taxon>
        <taxon>ecological metagenomes</taxon>
    </lineage>
</organism>
<dbReference type="SUPFAM" id="SSF56281">
    <property type="entry name" value="Metallo-hydrolase/oxidoreductase"/>
    <property type="match status" value="1"/>
</dbReference>